<accession>A0A0C3EUF0</accession>
<evidence type="ECO:0000313" key="1">
    <source>
        <dbReference type="EMBL" id="KIM71466.1"/>
    </source>
</evidence>
<keyword evidence="2" id="KW-1185">Reference proteome</keyword>
<dbReference type="Proteomes" id="UP000054166">
    <property type="component" value="Unassembled WGS sequence"/>
</dbReference>
<dbReference type="HOGENOM" id="CLU_2813314_0_0_1"/>
<reference evidence="1 2" key="1">
    <citation type="submission" date="2014-04" db="EMBL/GenBank/DDBJ databases">
        <authorList>
            <consortium name="DOE Joint Genome Institute"/>
            <person name="Kuo A."/>
            <person name="Tarkka M."/>
            <person name="Buscot F."/>
            <person name="Kohler A."/>
            <person name="Nagy L.G."/>
            <person name="Floudas D."/>
            <person name="Copeland A."/>
            <person name="Barry K.W."/>
            <person name="Cichocki N."/>
            <person name="Veneault-Fourrey C."/>
            <person name="LaButti K."/>
            <person name="Lindquist E.A."/>
            <person name="Lipzen A."/>
            <person name="Lundell T."/>
            <person name="Morin E."/>
            <person name="Murat C."/>
            <person name="Sun H."/>
            <person name="Tunlid A."/>
            <person name="Henrissat B."/>
            <person name="Grigoriev I.V."/>
            <person name="Hibbett D.S."/>
            <person name="Martin F."/>
            <person name="Nordberg H.P."/>
            <person name="Cantor M.N."/>
            <person name="Hua S.X."/>
        </authorList>
    </citation>
    <scope>NUCLEOTIDE SEQUENCE [LARGE SCALE GENOMIC DNA]</scope>
    <source>
        <strain evidence="1 2">F 1598</strain>
    </source>
</reference>
<name>A0A0C3EUF0_PILCF</name>
<dbReference type="InParanoid" id="A0A0C3EUF0"/>
<protein>
    <submittedName>
        <fullName evidence="1">Uncharacterized protein</fullName>
    </submittedName>
</protein>
<dbReference type="AlphaFoldDB" id="A0A0C3EUF0"/>
<evidence type="ECO:0000313" key="2">
    <source>
        <dbReference type="Proteomes" id="UP000054166"/>
    </source>
</evidence>
<gene>
    <name evidence="1" type="ORF">PILCRDRAFT_753616</name>
</gene>
<proteinExistence type="predicted"/>
<reference evidence="2" key="2">
    <citation type="submission" date="2015-01" db="EMBL/GenBank/DDBJ databases">
        <title>Evolutionary Origins and Diversification of the Mycorrhizal Mutualists.</title>
        <authorList>
            <consortium name="DOE Joint Genome Institute"/>
            <consortium name="Mycorrhizal Genomics Consortium"/>
            <person name="Kohler A."/>
            <person name="Kuo A."/>
            <person name="Nagy L.G."/>
            <person name="Floudas D."/>
            <person name="Copeland A."/>
            <person name="Barry K.W."/>
            <person name="Cichocki N."/>
            <person name="Veneault-Fourrey C."/>
            <person name="LaButti K."/>
            <person name="Lindquist E.A."/>
            <person name="Lipzen A."/>
            <person name="Lundell T."/>
            <person name="Morin E."/>
            <person name="Murat C."/>
            <person name="Riley R."/>
            <person name="Ohm R."/>
            <person name="Sun H."/>
            <person name="Tunlid A."/>
            <person name="Henrissat B."/>
            <person name="Grigoriev I.V."/>
            <person name="Hibbett D.S."/>
            <person name="Martin F."/>
        </authorList>
    </citation>
    <scope>NUCLEOTIDE SEQUENCE [LARGE SCALE GENOMIC DNA]</scope>
    <source>
        <strain evidence="2">F 1598</strain>
    </source>
</reference>
<organism evidence="1 2">
    <name type="scientific">Piloderma croceum (strain F 1598)</name>
    <dbReference type="NCBI Taxonomy" id="765440"/>
    <lineage>
        <taxon>Eukaryota</taxon>
        <taxon>Fungi</taxon>
        <taxon>Dikarya</taxon>
        <taxon>Basidiomycota</taxon>
        <taxon>Agaricomycotina</taxon>
        <taxon>Agaricomycetes</taxon>
        <taxon>Agaricomycetidae</taxon>
        <taxon>Atheliales</taxon>
        <taxon>Atheliaceae</taxon>
        <taxon>Piloderma</taxon>
    </lineage>
</organism>
<dbReference type="EMBL" id="KN833307">
    <property type="protein sequence ID" value="KIM71466.1"/>
    <property type="molecule type" value="Genomic_DNA"/>
</dbReference>
<sequence length="67" mass="7683">MQRILAEIISAHISRIVDPVRCPVLDRVLKAWRQTFPKSVLNFDENLGSRPGYWDDVYRGAAIRKGS</sequence>